<evidence type="ECO:0000259" key="3">
    <source>
        <dbReference type="Pfam" id="PF16344"/>
    </source>
</evidence>
<feature type="domain" description="Protein FecR C-terminal" evidence="3">
    <location>
        <begin position="258"/>
        <end position="317"/>
    </location>
</feature>
<dbReference type="STRING" id="645990.SAMN00120144_0785"/>
<accession>A0A1W1US62</accession>
<dbReference type="Gene3D" id="2.60.120.1440">
    <property type="match status" value="1"/>
</dbReference>
<dbReference type="Gene3D" id="3.55.50.30">
    <property type="match status" value="1"/>
</dbReference>
<keyword evidence="1" id="KW-0812">Transmembrane</keyword>
<evidence type="ECO:0000313" key="4">
    <source>
        <dbReference type="EMBL" id="SMB83876.1"/>
    </source>
</evidence>
<sequence>MDTYYWDLAARQFASKATEAEQRELQQWRAAQPANETQYQQQKQLWEKTAPPISGVVNIDAAWQQVSAKLQLQLATEPLPVAKVIPLYSYAMRIAASVLVLLGLGWFTYTYFFSGPAMQVVKSGKKRLEVLLPDSSRVWLNEGSTLTYAATFSAAERLVQLEGEGFFKVRRNPRQPFIVKTGLATTKVLGTSFNLRAYKADRAVELTVATGKVAFTSERGAEAIVTPGYGVVLEKQNNRLTKGRVADENAWAWQSGRLRFAGQPLSEVLPALEHYYGVSLRLSDKNLANCRFTGTFDHAPLDEVLQVLEATLQVRYTKPAAQVYQLQGPGCLNR</sequence>
<evidence type="ECO:0000313" key="5">
    <source>
        <dbReference type="Proteomes" id="UP000192266"/>
    </source>
</evidence>
<keyword evidence="1" id="KW-0472">Membrane</keyword>
<dbReference type="Pfam" id="PF04773">
    <property type="entry name" value="FecR"/>
    <property type="match status" value="1"/>
</dbReference>
<dbReference type="Proteomes" id="UP000192266">
    <property type="component" value="Unassembled WGS sequence"/>
</dbReference>
<reference evidence="4 5" key="1">
    <citation type="submission" date="2017-04" db="EMBL/GenBank/DDBJ databases">
        <authorList>
            <person name="Afonso C.L."/>
            <person name="Miller P.J."/>
            <person name="Scott M.A."/>
            <person name="Spackman E."/>
            <person name="Goraichik I."/>
            <person name="Dimitrov K.M."/>
            <person name="Suarez D.L."/>
            <person name="Swayne D.E."/>
        </authorList>
    </citation>
    <scope>NUCLEOTIDE SEQUENCE [LARGE SCALE GENOMIC DNA]</scope>
    <source>
        <strain evidence="4 5">DSM 11622</strain>
    </source>
</reference>
<feature type="transmembrane region" description="Helical" evidence="1">
    <location>
        <begin position="90"/>
        <end position="112"/>
    </location>
</feature>
<keyword evidence="1" id="KW-1133">Transmembrane helix</keyword>
<dbReference type="GO" id="GO:0016989">
    <property type="term" value="F:sigma factor antagonist activity"/>
    <property type="evidence" value="ECO:0007669"/>
    <property type="project" value="TreeGrafter"/>
</dbReference>
<protein>
    <submittedName>
        <fullName evidence="4">FecR family protein</fullName>
    </submittedName>
</protein>
<dbReference type="InterPro" id="IPR032508">
    <property type="entry name" value="FecR_C"/>
</dbReference>
<keyword evidence="5" id="KW-1185">Reference proteome</keyword>
<evidence type="ECO:0000256" key="1">
    <source>
        <dbReference type="SAM" id="Phobius"/>
    </source>
</evidence>
<organism evidence="4 5">
    <name type="scientific">Hymenobacter roseosalivarius DSM 11622</name>
    <dbReference type="NCBI Taxonomy" id="645990"/>
    <lineage>
        <taxon>Bacteria</taxon>
        <taxon>Pseudomonadati</taxon>
        <taxon>Bacteroidota</taxon>
        <taxon>Cytophagia</taxon>
        <taxon>Cytophagales</taxon>
        <taxon>Hymenobacteraceae</taxon>
        <taxon>Hymenobacter</taxon>
    </lineage>
</organism>
<dbReference type="EMBL" id="FWWW01000039">
    <property type="protein sequence ID" value="SMB83876.1"/>
    <property type="molecule type" value="Genomic_DNA"/>
</dbReference>
<gene>
    <name evidence="4" type="ORF">SAMN00120144_0785</name>
</gene>
<dbReference type="PIRSF" id="PIRSF018266">
    <property type="entry name" value="FecR"/>
    <property type="match status" value="1"/>
</dbReference>
<dbReference type="PANTHER" id="PTHR30273:SF2">
    <property type="entry name" value="PROTEIN FECR"/>
    <property type="match status" value="1"/>
</dbReference>
<feature type="domain" description="FecR protein" evidence="2">
    <location>
        <begin position="122"/>
        <end position="213"/>
    </location>
</feature>
<dbReference type="OrthoDB" id="1452822at2"/>
<dbReference type="AlphaFoldDB" id="A0A1W1US62"/>
<dbReference type="RefSeq" id="WP_084443661.1">
    <property type="nucleotide sequence ID" value="NZ_FWWW01000039.1"/>
</dbReference>
<evidence type="ECO:0000259" key="2">
    <source>
        <dbReference type="Pfam" id="PF04773"/>
    </source>
</evidence>
<dbReference type="InterPro" id="IPR006860">
    <property type="entry name" value="FecR"/>
</dbReference>
<name>A0A1W1US62_9BACT</name>
<dbReference type="InterPro" id="IPR012373">
    <property type="entry name" value="Ferrdict_sens_TM"/>
</dbReference>
<dbReference type="PANTHER" id="PTHR30273">
    <property type="entry name" value="PERIPLASMIC SIGNAL SENSOR AND SIGMA FACTOR ACTIVATOR FECR-RELATED"/>
    <property type="match status" value="1"/>
</dbReference>
<dbReference type="Pfam" id="PF16344">
    <property type="entry name" value="FecR_C"/>
    <property type="match status" value="1"/>
</dbReference>
<proteinExistence type="predicted"/>